<dbReference type="Pfam" id="PF03880">
    <property type="entry name" value="DbpA"/>
    <property type="match status" value="1"/>
</dbReference>
<dbReference type="GO" id="GO:0003724">
    <property type="term" value="F:RNA helicase activity"/>
    <property type="evidence" value="ECO:0007669"/>
    <property type="project" value="TreeGrafter"/>
</dbReference>
<comment type="caution">
    <text evidence="10">The sequence shown here is derived from an EMBL/GenBank/DDBJ whole genome shotgun (WGS) entry which is preliminary data.</text>
</comment>
<feature type="compositionally biased region" description="Basic residues" evidence="7">
    <location>
        <begin position="630"/>
        <end position="649"/>
    </location>
</feature>
<dbReference type="InterPro" id="IPR027417">
    <property type="entry name" value="P-loop_NTPase"/>
</dbReference>
<dbReference type="GO" id="GO:0003676">
    <property type="term" value="F:nucleic acid binding"/>
    <property type="evidence" value="ECO:0007669"/>
    <property type="project" value="InterPro"/>
</dbReference>
<evidence type="ECO:0000256" key="1">
    <source>
        <dbReference type="ARBA" id="ARBA00022741"/>
    </source>
</evidence>
<dbReference type="CDD" id="cd00268">
    <property type="entry name" value="DEADc"/>
    <property type="match status" value="1"/>
</dbReference>
<dbReference type="Gene3D" id="3.40.50.300">
    <property type="entry name" value="P-loop containing nucleotide triphosphate hydrolases"/>
    <property type="match status" value="2"/>
</dbReference>
<dbReference type="CDD" id="cd18787">
    <property type="entry name" value="SF2_C_DEAD"/>
    <property type="match status" value="1"/>
</dbReference>
<evidence type="ECO:0000313" key="10">
    <source>
        <dbReference type="EMBL" id="MBT9287984.1"/>
    </source>
</evidence>
<feature type="domain" description="Helicase ATP-binding" evidence="8">
    <location>
        <begin position="30"/>
        <end position="206"/>
    </location>
</feature>
<evidence type="ECO:0000256" key="6">
    <source>
        <dbReference type="RuleBase" id="RU000492"/>
    </source>
</evidence>
<dbReference type="EMBL" id="JAHHZF010000001">
    <property type="protein sequence ID" value="MBT9287984.1"/>
    <property type="molecule type" value="Genomic_DNA"/>
</dbReference>
<dbReference type="PANTHER" id="PTHR47959">
    <property type="entry name" value="ATP-DEPENDENT RNA HELICASE RHLE-RELATED"/>
    <property type="match status" value="1"/>
</dbReference>
<dbReference type="InterPro" id="IPR005580">
    <property type="entry name" value="DbpA/CsdA_RNA-bd_dom"/>
</dbReference>
<proteinExistence type="inferred from homology"/>
<dbReference type="PANTHER" id="PTHR47959:SF1">
    <property type="entry name" value="ATP-DEPENDENT RNA HELICASE DBPA"/>
    <property type="match status" value="1"/>
</dbReference>
<accession>A0A947D6Y4</accession>
<organism evidence="10 11">
    <name type="scientific">Prosthecodimorpha staleyi</name>
    <dbReference type="NCBI Taxonomy" id="2840188"/>
    <lineage>
        <taxon>Bacteria</taxon>
        <taxon>Pseudomonadati</taxon>
        <taxon>Pseudomonadota</taxon>
        <taxon>Alphaproteobacteria</taxon>
        <taxon>Hyphomicrobiales</taxon>
        <taxon>Ancalomicrobiaceae</taxon>
        <taxon>Prosthecodimorpha</taxon>
    </lineage>
</organism>
<dbReference type="Proteomes" id="UP000766595">
    <property type="component" value="Unassembled WGS sequence"/>
</dbReference>
<feature type="region of interest" description="Disordered" evidence="7">
    <location>
        <begin position="526"/>
        <end position="649"/>
    </location>
</feature>
<name>A0A947D6Y4_9HYPH</name>
<evidence type="ECO:0000256" key="4">
    <source>
        <dbReference type="ARBA" id="ARBA00022840"/>
    </source>
</evidence>
<sequence>MAFSRAHPALGNALVARAYAVPTPVQAAVLQPESEGRDLIVSAQTGSGKTVAYGLALAPTLLGSALTFPQAHAPLALIIAPTRELALQVCREFEWLYADTGARIVSMVGGMDIRRERRALDAGAHIVVGTPGRLRDHLEKGSFDPSALTAVVLDEADEMLDLGFREDLEFILESAPASRRTLLFSATIPRPIVALAKAYQRDALRLDVASDATSHADIEYRAIRLAPNDIERAVVNLLRFYEAPAAMVFCSTREAVRHLYGALQERGFAAVALSGELSQHDRTTALQSIRDGRARICVATDVAARGIDVPDLALVIHADLPNDAETLLHRSGRTGRAGRKGVCVLLAPYTRRRKAEMLIHNARIEVEWSSPPSAEQIRALDQERMLADPVIAENQSEEDLALGRALLAGRPAEELAAALVRLYRARLPEPEEMFEAGSAPQRERPARRGEGPAGGDQHGAPPARLGPDEVVWFRMSVGRNRNADPRWLIPLICRLGHITKKDIGAIRIFDRDTRFEISREAAPKFAAAVRKADDEEVRIEPATEETARPRAGRPERQDRPERAPRKPPRAAAGGPAEAGDRPQREAHGEARGEPRGEGRPPRRRVAGPGEGKSPFAPRPDRPDPAGGPRRPGKRERVRAARRSTRQSDE</sequence>
<keyword evidence="2 6" id="KW-0378">Hydrolase</keyword>
<dbReference type="AlphaFoldDB" id="A0A947D6Y4"/>
<dbReference type="InterPro" id="IPR011545">
    <property type="entry name" value="DEAD/DEAH_box_helicase_dom"/>
</dbReference>
<dbReference type="InterPro" id="IPR000629">
    <property type="entry name" value="RNA-helicase_DEAD-box_CS"/>
</dbReference>
<dbReference type="InterPro" id="IPR044742">
    <property type="entry name" value="DEAD/DEAH_RhlB"/>
</dbReference>
<keyword evidence="1 6" id="KW-0547">Nucleotide-binding</keyword>
<dbReference type="RefSeq" id="WP_261966676.1">
    <property type="nucleotide sequence ID" value="NZ_JAHHZF010000001.1"/>
</dbReference>
<evidence type="ECO:0000256" key="2">
    <source>
        <dbReference type="ARBA" id="ARBA00022801"/>
    </source>
</evidence>
<dbReference type="InterPro" id="IPR050079">
    <property type="entry name" value="DEAD_box_RNA_helicase"/>
</dbReference>
<protein>
    <submittedName>
        <fullName evidence="10">DEAD/DEAH box helicase</fullName>
    </submittedName>
</protein>
<evidence type="ECO:0000259" key="8">
    <source>
        <dbReference type="PROSITE" id="PS51192"/>
    </source>
</evidence>
<dbReference type="PROSITE" id="PS00039">
    <property type="entry name" value="DEAD_ATP_HELICASE"/>
    <property type="match status" value="1"/>
</dbReference>
<feature type="compositionally biased region" description="Basic and acidic residues" evidence="7">
    <location>
        <begin position="441"/>
        <end position="450"/>
    </location>
</feature>
<dbReference type="CDD" id="cd12252">
    <property type="entry name" value="RRM_DbpA"/>
    <property type="match status" value="1"/>
</dbReference>
<keyword evidence="4 6" id="KW-0067">ATP-binding</keyword>
<feature type="region of interest" description="Disordered" evidence="7">
    <location>
        <begin position="432"/>
        <end position="465"/>
    </location>
</feature>
<evidence type="ECO:0000256" key="5">
    <source>
        <dbReference type="ARBA" id="ARBA00038437"/>
    </source>
</evidence>
<dbReference type="PROSITE" id="PS51192">
    <property type="entry name" value="HELICASE_ATP_BIND_1"/>
    <property type="match status" value="1"/>
</dbReference>
<dbReference type="GO" id="GO:0005524">
    <property type="term" value="F:ATP binding"/>
    <property type="evidence" value="ECO:0007669"/>
    <property type="project" value="UniProtKB-KW"/>
</dbReference>
<dbReference type="GO" id="GO:0005829">
    <property type="term" value="C:cytosol"/>
    <property type="evidence" value="ECO:0007669"/>
    <property type="project" value="TreeGrafter"/>
</dbReference>
<feature type="compositionally biased region" description="Basic and acidic residues" evidence="7">
    <location>
        <begin position="578"/>
        <end position="600"/>
    </location>
</feature>
<feature type="domain" description="Helicase C-terminal" evidence="9">
    <location>
        <begin position="236"/>
        <end position="378"/>
    </location>
</feature>
<dbReference type="InterPro" id="IPR012677">
    <property type="entry name" value="Nucleotide-bd_a/b_plait_sf"/>
</dbReference>
<dbReference type="Gene3D" id="3.30.70.330">
    <property type="match status" value="1"/>
</dbReference>
<dbReference type="GO" id="GO:0016787">
    <property type="term" value="F:hydrolase activity"/>
    <property type="evidence" value="ECO:0007669"/>
    <property type="project" value="UniProtKB-KW"/>
</dbReference>
<evidence type="ECO:0000313" key="11">
    <source>
        <dbReference type="Proteomes" id="UP000766595"/>
    </source>
</evidence>
<feature type="compositionally biased region" description="Basic and acidic residues" evidence="7">
    <location>
        <begin position="530"/>
        <end position="564"/>
    </location>
</feature>
<dbReference type="SMART" id="SM00487">
    <property type="entry name" value="DEXDc"/>
    <property type="match status" value="1"/>
</dbReference>
<keyword evidence="3 6" id="KW-0347">Helicase</keyword>
<dbReference type="SMART" id="SM00490">
    <property type="entry name" value="HELICc"/>
    <property type="match status" value="1"/>
</dbReference>
<dbReference type="SUPFAM" id="SSF52540">
    <property type="entry name" value="P-loop containing nucleoside triphosphate hydrolases"/>
    <property type="match status" value="1"/>
</dbReference>
<gene>
    <name evidence="10" type="ORF">KL771_00880</name>
</gene>
<dbReference type="PROSITE" id="PS51194">
    <property type="entry name" value="HELICASE_CTER"/>
    <property type="match status" value="1"/>
</dbReference>
<comment type="similarity">
    <text evidence="5 6">Belongs to the DEAD box helicase family.</text>
</comment>
<keyword evidence="11" id="KW-1185">Reference proteome</keyword>
<evidence type="ECO:0000256" key="7">
    <source>
        <dbReference type="SAM" id="MobiDB-lite"/>
    </source>
</evidence>
<dbReference type="InterPro" id="IPR001650">
    <property type="entry name" value="Helicase_C-like"/>
</dbReference>
<dbReference type="Pfam" id="PF00271">
    <property type="entry name" value="Helicase_C"/>
    <property type="match status" value="1"/>
</dbReference>
<dbReference type="InterPro" id="IPR014001">
    <property type="entry name" value="Helicase_ATP-bd"/>
</dbReference>
<evidence type="ECO:0000256" key="3">
    <source>
        <dbReference type="ARBA" id="ARBA00022806"/>
    </source>
</evidence>
<evidence type="ECO:0000259" key="9">
    <source>
        <dbReference type="PROSITE" id="PS51194"/>
    </source>
</evidence>
<dbReference type="Pfam" id="PF00270">
    <property type="entry name" value="DEAD"/>
    <property type="match status" value="1"/>
</dbReference>
<reference evidence="10 11" key="1">
    <citation type="submission" date="2021-06" db="EMBL/GenBank/DDBJ databases">
        <authorList>
            <person name="Grouzdev D.S."/>
            <person name="Koziaeva V."/>
        </authorList>
    </citation>
    <scope>NUCLEOTIDE SEQUENCE [LARGE SCALE GENOMIC DNA]</scope>
    <source>
        <strain evidence="10 11">22</strain>
    </source>
</reference>